<proteinExistence type="predicted"/>
<keyword evidence="1" id="KW-0812">Transmembrane</keyword>
<feature type="transmembrane region" description="Helical" evidence="1">
    <location>
        <begin position="165"/>
        <end position="185"/>
    </location>
</feature>
<dbReference type="PROSITE" id="PS51257">
    <property type="entry name" value="PROKAR_LIPOPROTEIN"/>
    <property type="match status" value="1"/>
</dbReference>
<dbReference type="RefSeq" id="WP_169230997.1">
    <property type="nucleotide sequence ID" value="NZ_JABBGF010000001.1"/>
</dbReference>
<protein>
    <recommendedName>
        <fullName evidence="4">Lipoprotein</fullName>
    </recommendedName>
</protein>
<keyword evidence="1" id="KW-1133">Transmembrane helix</keyword>
<dbReference type="AlphaFoldDB" id="A0A7Y0A6Q3"/>
<name>A0A7Y0A6Q3_9FLAO</name>
<accession>A0A7Y0A6Q3</accession>
<sequence length="190" mass="21476">MKTKILLLIIFSSLILGCCRSKHKVTTVSRENTHETEKVKADSLGLRHSETVQNTSADLLSTEKTDEISGNISITGKSDNSNPLVYHNIIGKDTLQSISILGNAEYTISNHYVKTSRKKTENIKEKFTNTFQEKALHALSKETDRQKKSVISQETKKIKVTGFEIAAWIFLAIMGVTLILLFFTYKYFKK</sequence>
<dbReference type="Proteomes" id="UP000552615">
    <property type="component" value="Unassembled WGS sequence"/>
</dbReference>
<keyword evidence="3" id="KW-1185">Reference proteome</keyword>
<gene>
    <name evidence="2" type="ORF">HHL20_10080</name>
</gene>
<organism evidence="2 3">
    <name type="scientific">Chryseobacterium cheonjiense</name>
    <dbReference type="NCBI Taxonomy" id="2728845"/>
    <lineage>
        <taxon>Bacteria</taxon>
        <taxon>Pseudomonadati</taxon>
        <taxon>Bacteroidota</taxon>
        <taxon>Flavobacteriia</taxon>
        <taxon>Flavobacteriales</taxon>
        <taxon>Weeksellaceae</taxon>
        <taxon>Chryseobacterium group</taxon>
        <taxon>Chryseobacterium</taxon>
    </lineage>
</organism>
<evidence type="ECO:0000313" key="3">
    <source>
        <dbReference type="Proteomes" id="UP000552615"/>
    </source>
</evidence>
<evidence type="ECO:0000256" key="1">
    <source>
        <dbReference type="SAM" id="Phobius"/>
    </source>
</evidence>
<dbReference type="EMBL" id="JABBGF010000001">
    <property type="protein sequence ID" value="NML57689.1"/>
    <property type="molecule type" value="Genomic_DNA"/>
</dbReference>
<reference evidence="2 3" key="1">
    <citation type="submission" date="2020-04" db="EMBL/GenBank/DDBJ databases">
        <title>Chryseobacterium sp. RJ-7-14 sp. nov., isolated from Jeju soil.</title>
        <authorList>
            <person name="Dahal R.H."/>
            <person name="Chaudhary D.K."/>
        </authorList>
    </citation>
    <scope>NUCLEOTIDE SEQUENCE [LARGE SCALE GENOMIC DNA]</scope>
    <source>
        <strain evidence="2 3">RJ-7-14</strain>
    </source>
</reference>
<evidence type="ECO:0008006" key="4">
    <source>
        <dbReference type="Google" id="ProtNLM"/>
    </source>
</evidence>
<keyword evidence="1" id="KW-0472">Membrane</keyword>
<comment type="caution">
    <text evidence="2">The sequence shown here is derived from an EMBL/GenBank/DDBJ whole genome shotgun (WGS) entry which is preliminary data.</text>
</comment>
<evidence type="ECO:0000313" key="2">
    <source>
        <dbReference type="EMBL" id="NML57689.1"/>
    </source>
</evidence>